<evidence type="ECO:0000313" key="1">
    <source>
        <dbReference type="EMBL" id="CAD7432637.1"/>
    </source>
</evidence>
<protein>
    <submittedName>
        <fullName evidence="1">Uncharacterized protein</fullName>
    </submittedName>
</protein>
<reference evidence="1" key="1">
    <citation type="submission" date="2020-11" db="EMBL/GenBank/DDBJ databases">
        <authorList>
            <person name="Tran Van P."/>
        </authorList>
    </citation>
    <scope>NUCLEOTIDE SEQUENCE</scope>
</reference>
<sequence>MQSSRSLGNHGYESYEPCGFLAALTSHKLSSRGTAARSTERVVSSDLTARDSRVTWALGGGENYSAKPVILVLQSCQPLARREWKITGATMLKTAQRFTVGHIDRLRLVSKKVKTLHQLQEQADTNFSDEYDELEDLLPNVEHPSLVNCSLLEELVGLSEELTRNISSHEMKGSDEALAAVSEYVRLSLAEDWRYVRLSLAEDWRYVRLSLAEDWRYVRLSLAEDWRYVRLSLAEDCRYVRLSLAEDWRYVRLSLAEDMKTCKLLSLSLVLRGNWFGLVEVQLPGDLDFHVSISRVQWIGVGKGDGGENIGGYWGGQSVKLVTLRAEGGNRSRWGSDGW</sequence>
<organism evidence="1">
    <name type="scientific">Timema monikensis</name>
    <dbReference type="NCBI Taxonomy" id="170555"/>
    <lineage>
        <taxon>Eukaryota</taxon>
        <taxon>Metazoa</taxon>
        <taxon>Ecdysozoa</taxon>
        <taxon>Arthropoda</taxon>
        <taxon>Hexapoda</taxon>
        <taxon>Insecta</taxon>
        <taxon>Pterygota</taxon>
        <taxon>Neoptera</taxon>
        <taxon>Polyneoptera</taxon>
        <taxon>Phasmatodea</taxon>
        <taxon>Timematodea</taxon>
        <taxon>Timematoidea</taxon>
        <taxon>Timematidae</taxon>
        <taxon>Timema</taxon>
    </lineage>
</organism>
<name>A0A7R9HRL0_9NEOP</name>
<proteinExistence type="predicted"/>
<dbReference type="EMBL" id="OB795741">
    <property type="protein sequence ID" value="CAD7432637.1"/>
    <property type="molecule type" value="Genomic_DNA"/>
</dbReference>
<gene>
    <name evidence="1" type="ORF">TMSB3V08_LOCUS9342</name>
</gene>
<dbReference type="AlphaFoldDB" id="A0A7R9HRL0"/>
<accession>A0A7R9HRL0</accession>